<dbReference type="GO" id="GO:0016747">
    <property type="term" value="F:acyltransferase activity, transferring groups other than amino-acyl groups"/>
    <property type="evidence" value="ECO:0007669"/>
    <property type="project" value="InterPro"/>
</dbReference>
<gene>
    <name evidence="2" type="ORF">KAK06_18420</name>
</gene>
<feature type="domain" description="N-acetyltransferase" evidence="1">
    <location>
        <begin position="13"/>
        <end position="174"/>
    </location>
</feature>
<dbReference type="PROSITE" id="PS51186">
    <property type="entry name" value="GNAT"/>
    <property type="match status" value="1"/>
</dbReference>
<organism evidence="2 3">
    <name type="scientific">Ideonella aquatica</name>
    <dbReference type="NCBI Taxonomy" id="2824119"/>
    <lineage>
        <taxon>Bacteria</taxon>
        <taxon>Pseudomonadati</taxon>
        <taxon>Pseudomonadota</taxon>
        <taxon>Betaproteobacteria</taxon>
        <taxon>Burkholderiales</taxon>
        <taxon>Sphaerotilaceae</taxon>
        <taxon>Ideonella</taxon>
    </lineage>
</organism>
<dbReference type="InterPro" id="IPR016181">
    <property type="entry name" value="Acyl_CoA_acyltransferase"/>
</dbReference>
<dbReference type="EMBL" id="JAGQDE010000019">
    <property type="protein sequence ID" value="MBQ0960937.1"/>
    <property type="molecule type" value="Genomic_DNA"/>
</dbReference>
<dbReference type="CDD" id="cd04301">
    <property type="entry name" value="NAT_SF"/>
    <property type="match status" value="1"/>
</dbReference>
<dbReference type="Pfam" id="PF00583">
    <property type="entry name" value="Acetyltransf_1"/>
    <property type="match status" value="1"/>
</dbReference>
<dbReference type="Proteomes" id="UP000678374">
    <property type="component" value="Unassembled WGS sequence"/>
</dbReference>
<dbReference type="RefSeq" id="WP_210803611.1">
    <property type="nucleotide sequence ID" value="NZ_JAGQDE010000019.1"/>
</dbReference>
<dbReference type="SUPFAM" id="SSF55729">
    <property type="entry name" value="Acyl-CoA N-acyltransferases (Nat)"/>
    <property type="match status" value="1"/>
</dbReference>
<name>A0A940YQ68_9BURK</name>
<keyword evidence="3" id="KW-1185">Reference proteome</keyword>
<evidence type="ECO:0000313" key="2">
    <source>
        <dbReference type="EMBL" id="MBQ0960937.1"/>
    </source>
</evidence>
<dbReference type="AlphaFoldDB" id="A0A940YQ68"/>
<protein>
    <submittedName>
        <fullName evidence="2">GNAT family N-acetyltransferase</fullName>
        <ecNumber evidence="2">2.3.1.-</ecNumber>
    </submittedName>
</protein>
<comment type="caution">
    <text evidence="2">The sequence shown here is derived from an EMBL/GenBank/DDBJ whole genome shotgun (WGS) entry which is preliminary data.</text>
</comment>
<evidence type="ECO:0000313" key="3">
    <source>
        <dbReference type="Proteomes" id="UP000678374"/>
    </source>
</evidence>
<dbReference type="Gene3D" id="3.40.630.30">
    <property type="match status" value="1"/>
</dbReference>
<sequence>MSSPEDGGAPAQTVCRAAAAGDFPAVQQMLELYQYELSDLWPQDLDAQGRYGYDLRRHLRAQRFFAHVVWHQGVYAGCALVAPAAVTRTEGCWMEQFFVLKRYRRCGVGRALAQHVFAAHPGPWEVGQMPGNAAALAFWRRVIADHSPTGFTEQQVTDGWWRGTVQRFDAPPAPPR</sequence>
<keyword evidence="2" id="KW-0808">Transferase</keyword>
<dbReference type="InterPro" id="IPR000182">
    <property type="entry name" value="GNAT_dom"/>
</dbReference>
<evidence type="ECO:0000259" key="1">
    <source>
        <dbReference type="PROSITE" id="PS51186"/>
    </source>
</evidence>
<reference evidence="2" key="1">
    <citation type="submission" date="2021-04" db="EMBL/GenBank/DDBJ databases">
        <title>The genome sequence of Ideonella sp. 4Y11.</title>
        <authorList>
            <person name="Liu Y."/>
        </authorList>
    </citation>
    <scope>NUCLEOTIDE SEQUENCE</scope>
    <source>
        <strain evidence="2">4Y11</strain>
    </source>
</reference>
<accession>A0A940YQ68</accession>
<proteinExistence type="predicted"/>
<keyword evidence="2" id="KW-0012">Acyltransferase</keyword>
<dbReference type="EC" id="2.3.1.-" evidence="2"/>